<dbReference type="PANTHER" id="PTHR43163:SF6">
    <property type="entry name" value="DIPEPTIDE TRANSPORT SYSTEM PERMEASE PROTEIN DPPB-RELATED"/>
    <property type="match status" value="1"/>
</dbReference>
<evidence type="ECO:0000259" key="9">
    <source>
        <dbReference type="PROSITE" id="PS50928"/>
    </source>
</evidence>
<dbReference type="Proteomes" id="UP000253940">
    <property type="component" value="Chromosome"/>
</dbReference>
<evidence type="ECO:0000313" key="10">
    <source>
        <dbReference type="EMBL" id="AXI01895.1"/>
    </source>
</evidence>
<evidence type="ECO:0000313" key="11">
    <source>
        <dbReference type="Proteomes" id="UP000253940"/>
    </source>
</evidence>
<dbReference type="Gene3D" id="1.10.3720.10">
    <property type="entry name" value="MetI-like"/>
    <property type="match status" value="1"/>
</dbReference>
<keyword evidence="4 8" id="KW-0812">Transmembrane</keyword>
<dbReference type="OrthoDB" id="9805855at2"/>
<evidence type="ECO:0000256" key="5">
    <source>
        <dbReference type="ARBA" id="ARBA00022989"/>
    </source>
</evidence>
<reference evidence="10 11" key="1">
    <citation type="submission" date="2018-07" db="EMBL/GenBank/DDBJ databases">
        <title>Genome sequencing of Moraxellaceae gen. HYN0046.</title>
        <authorList>
            <person name="Kim M."/>
            <person name="Yi H."/>
        </authorList>
    </citation>
    <scope>NUCLEOTIDE SEQUENCE [LARGE SCALE GENOMIC DNA]</scope>
    <source>
        <strain evidence="10 11">HYN0046</strain>
    </source>
</reference>
<evidence type="ECO:0000256" key="1">
    <source>
        <dbReference type="ARBA" id="ARBA00004651"/>
    </source>
</evidence>
<feature type="transmembrane region" description="Helical" evidence="8">
    <location>
        <begin position="175"/>
        <end position="198"/>
    </location>
</feature>
<keyword evidence="11" id="KW-1185">Reference proteome</keyword>
<sequence length="312" mass="35235">MTVYILRRLGQMIPTMLGVIVLIFFLFNWVGGDPAYILAGKMPNPDMIANIRKQLGIDQPYYVQLWIFIKQILTFNFGASWSTGESVSHIILTRLGPSLTILIPLTILQTLIAVALALAIAFVRGSLTDRMVMIACTVGMSISILVYIILFQYWFAYKWSLFPVQGWGDNFTQNLFHYSLLPILIMLVVSIAPSLRLYRTFVLDEINQDYVRTARAKGMGERRILWVHVLRNAAIPIITDVMSNLPALLIGAFLIERFFGIPGIGREVILAVERSDFPVIKAITVYVAAATMIFNLLTDLMYQAVDPRVQLK</sequence>
<protein>
    <submittedName>
        <fullName evidence="10">ABC transporter permease</fullName>
    </submittedName>
</protein>
<dbReference type="Pfam" id="PF19300">
    <property type="entry name" value="BPD_transp_1_N"/>
    <property type="match status" value="1"/>
</dbReference>
<gene>
    <name evidence="10" type="ORF">HYN46_02770</name>
</gene>
<keyword evidence="6 8" id="KW-0472">Membrane</keyword>
<proteinExistence type="inferred from homology"/>
<keyword evidence="2 8" id="KW-0813">Transport</keyword>
<dbReference type="PROSITE" id="PS50928">
    <property type="entry name" value="ABC_TM1"/>
    <property type="match status" value="1"/>
</dbReference>
<dbReference type="GO" id="GO:0055085">
    <property type="term" value="P:transmembrane transport"/>
    <property type="evidence" value="ECO:0007669"/>
    <property type="project" value="InterPro"/>
</dbReference>
<dbReference type="AlphaFoldDB" id="A0A345P3N6"/>
<organism evidence="10 11">
    <name type="scientific">Aquirhabdus parva</name>
    <dbReference type="NCBI Taxonomy" id="2283318"/>
    <lineage>
        <taxon>Bacteria</taxon>
        <taxon>Pseudomonadati</taxon>
        <taxon>Pseudomonadota</taxon>
        <taxon>Gammaproteobacteria</taxon>
        <taxon>Moraxellales</taxon>
        <taxon>Moraxellaceae</taxon>
        <taxon>Aquirhabdus</taxon>
    </lineage>
</organism>
<comment type="similarity">
    <text evidence="7">Belongs to the binding-protein-dependent transport system permease family. OppBC subfamily.</text>
</comment>
<evidence type="ECO:0000256" key="4">
    <source>
        <dbReference type="ARBA" id="ARBA00022692"/>
    </source>
</evidence>
<evidence type="ECO:0000256" key="2">
    <source>
        <dbReference type="ARBA" id="ARBA00022448"/>
    </source>
</evidence>
<evidence type="ECO:0000256" key="7">
    <source>
        <dbReference type="ARBA" id="ARBA00024202"/>
    </source>
</evidence>
<dbReference type="PANTHER" id="PTHR43163">
    <property type="entry name" value="DIPEPTIDE TRANSPORT SYSTEM PERMEASE PROTEIN DPPB-RELATED"/>
    <property type="match status" value="1"/>
</dbReference>
<keyword evidence="3" id="KW-1003">Cell membrane</keyword>
<dbReference type="EMBL" id="CP031222">
    <property type="protein sequence ID" value="AXI01895.1"/>
    <property type="molecule type" value="Genomic_DNA"/>
</dbReference>
<keyword evidence="5 8" id="KW-1133">Transmembrane helix</keyword>
<accession>A0A345P3N6</accession>
<feature type="transmembrane region" description="Helical" evidence="8">
    <location>
        <begin position="101"/>
        <end position="123"/>
    </location>
</feature>
<dbReference type="InterPro" id="IPR035906">
    <property type="entry name" value="MetI-like_sf"/>
</dbReference>
<dbReference type="InterPro" id="IPR045621">
    <property type="entry name" value="BPD_transp_1_N"/>
</dbReference>
<feature type="domain" description="ABC transmembrane type-1" evidence="9">
    <location>
        <begin position="95"/>
        <end position="298"/>
    </location>
</feature>
<dbReference type="Pfam" id="PF00528">
    <property type="entry name" value="BPD_transp_1"/>
    <property type="match status" value="1"/>
</dbReference>
<feature type="transmembrane region" description="Helical" evidence="8">
    <location>
        <begin position="233"/>
        <end position="255"/>
    </location>
</feature>
<evidence type="ECO:0000256" key="3">
    <source>
        <dbReference type="ARBA" id="ARBA00022475"/>
    </source>
</evidence>
<dbReference type="CDD" id="cd06261">
    <property type="entry name" value="TM_PBP2"/>
    <property type="match status" value="1"/>
</dbReference>
<dbReference type="RefSeq" id="WP_114898005.1">
    <property type="nucleotide sequence ID" value="NZ_CP031222.1"/>
</dbReference>
<evidence type="ECO:0000256" key="6">
    <source>
        <dbReference type="ARBA" id="ARBA00023136"/>
    </source>
</evidence>
<dbReference type="InterPro" id="IPR000515">
    <property type="entry name" value="MetI-like"/>
</dbReference>
<dbReference type="KEGG" id="mbah:HYN46_02770"/>
<feature type="transmembrane region" description="Helical" evidence="8">
    <location>
        <begin position="12"/>
        <end position="31"/>
    </location>
</feature>
<dbReference type="SUPFAM" id="SSF161098">
    <property type="entry name" value="MetI-like"/>
    <property type="match status" value="1"/>
</dbReference>
<dbReference type="GO" id="GO:0005886">
    <property type="term" value="C:plasma membrane"/>
    <property type="evidence" value="ECO:0007669"/>
    <property type="project" value="UniProtKB-SubCell"/>
</dbReference>
<comment type="subcellular location">
    <subcellularLocation>
        <location evidence="1 8">Cell membrane</location>
        <topology evidence="1 8">Multi-pass membrane protein</topology>
    </subcellularLocation>
</comment>
<feature type="transmembrane region" description="Helical" evidence="8">
    <location>
        <begin position="283"/>
        <end position="302"/>
    </location>
</feature>
<evidence type="ECO:0000256" key="8">
    <source>
        <dbReference type="RuleBase" id="RU363032"/>
    </source>
</evidence>
<name>A0A345P3N6_9GAMM</name>
<feature type="transmembrane region" description="Helical" evidence="8">
    <location>
        <begin position="132"/>
        <end position="155"/>
    </location>
</feature>